<organism evidence="1 2">
    <name type="scientific">Araneus ventricosus</name>
    <name type="common">Orbweaver spider</name>
    <name type="synonym">Epeira ventricosa</name>
    <dbReference type="NCBI Taxonomy" id="182803"/>
    <lineage>
        <taxon>Eukaryota</taxon>
        <taxon>Metazoa</taxon>
        <taxon>Ecdysozoa</taxon>
        <taxon>Arthropoda</taxon>
        <taxon>Chelicerata</taxon>
        <taxon>Arachnida</taxon>
        <taxon>Araneae</taxon>
        <taxon>Araneomorphae</taxon>
        <taxon>Entelegynae</taxon>
        <taxon>Araneoidea</taxon>
        <taxon>Araneidae</taxon>
        <taxon>Araneus</taxon>
    </lineage>
</organism>
<keyword evidence="2" id="KW-1185">Reference proteome</keyword>
<dbReference type="Proteomes" id="UP000499080">
    <property type="component" value="Unassembled WGS sequence"/>
</dbReference>
<proteinExistence type="predicted"/>
<evidence type="ECO:0000313" key="1">
    <source>
        <dbReference type="EMBL" id="GBM23646.1"/>
    </source>
</evidence>
<name>A0A4Y2E5N8_ARAVE</name>
<protein>
    <submittedName>
        <fullName evidence="1">Uncharacterized protein</fullName>
    </submittedName>
</protein>
<sequence length="110" mass="12076">MGEVISLFRAVGASSSGEGPWIRMRLLMAPVYDCPFKLVRDRYGLGEGAGSSKAVAGSKSFSVWKGIIVNIGCHIDEEDTTNSQCRLADYWTMVMDSCEKTPVIHIEMVN</sequence>
<accession>A0A4Y2E5N8</accession>
<dbReference type="EMBL" id="BGPR01000501">
    <property type="protein sequence ID" value="GBM23646.1"/>
    <property type="molecule type" value="Genomic_DNA"/>
</dbReference>
<comment type="caution">
    <text evidence="1">The sequence shown here is derived from an EMBL/GenBank/DDBJ whole genome shotgun (WGS) entry which is preliminary data.</text>
</comment>
<gene>
    <name evidence="1" type="ORF">AVEN_117395_1</name>
</gene>
<reference evidence="1 2" key="1">
    <citation type="journal article" date="2019" name="Sci. Rep.">
        <title>Orb-weaving spider Araneus ventricosus genome elucidates the spidroin gene catalogue.</title>
        <authorList>
            <person name="Kono N."/>
            <person name="Nakamura H."/>
            <person name="Ohtoshi R."/>
            <person name="Moran D.A.P."/>
            <person name="Shinohara A."/>
            <person name="Yoshida Y."/>
            <person name="Fujiwara M."/>
            <person name="Mori M."/>
            <person name="Tomita M."/>
            <person name="Arakawa K."/>
        </authorList>
    </citation>
    <scope>NUCLEOTIDE SEQUENCE [LARGE SCALE GENOMIC DNA]</scope>
</reference>
<evidence type="ECO:0000313" key="2">
    <source>
        <dbReference type="Proteomes" id="UP000499080"/>
    </source>
</evidence>
<dbReference type="AlphaFoldDB" id="A0A4Y2E5N8"/>